<dbReference type="PANTHER" id="PTHR13723:SF316">
    <property type="entry name" value="LONELY HEART, ISOFORM A"/>
    <property type="match status" value="1"/>
</dbReference>
<sequence length="900" mass="99957">MEHTRDSRCNLSPSHIKEDRNASTRSTNRKLRCGTPQYKFTIGGSGCILALTILSTASLVHSYLPEKYPIEVYHMLQERTQYGFGRDNRVRGTWGPWSAWSECSRSCGSGIQSQARHCVPRNNLRKRSVISGANATSPKPVCIGTYKRYHICNTEECPDLSEDFRAEQCAKYNGRKYKGESHTWVPFLNAPNPCALNCRAVGQRFYATLEPEVVDGTPCDGPNLRGRSMGFTSIDQTEQWLCVAGQCKPVGCDGVVGSGAVRDTCGVCGGHGRGCKLFEGIFMEPILPKGHQPITTIPRGAMSVNISELRYSSNLLALKSDNGTYIINGPWSVSPSGSYKAAGIVVRYQRGDKNRMESITATGPLNESLNLEIWYHEINPGVLYKYMLPTVNDDFNDNAIIAPPLYAANEIPGINTRVGKLPSKIETSEERPEINLSRNYVKEEIYNRNKDEMKFSPTTAMAGDAPSNIKPSETNIKKKQKKRKFAWKIMGFSPCSKTCGGGIQNASMKCVREDRGNVVPDRRCKRIEKPPTPRPLQCNDRPCPPRWRADGWSDCSVTCGTGVKTRRIECVQDLNAKLTMRVAAGACSQPPDLTTVGTCGGPSCPNVPEVRRMTTQHEMTSRWEVGPWSPCSVTCGSGFKNRTVTCVTDGESCSLSNKPIDEIICNTPCNSHVPKHDHQSIWLYTEWFSKCSTSCDDDREVETRRVACSDVSELFCDSMSKPATERRCLMNRTRSCNKSRWFAGPWSSCSVQCGAGIARREVICIDNSSGESKILSESNCTVSSRPPTEQTCHMPECPPEWFTSDWNTCSASCGGGTQERIVRCLQNGVESLCDAKTKPIYTKSCNNHECPRNNFTSHKVPKKVHLVNECVDKYPNCEAVVKTGLCRVKYYKHSCCSCRN</sequence>
<dbReference type="InterPro" id="IPR010294">
    <property type="entry name" value="ADAMTS_spacer1"/>
</dbReference>
<proteinExistence type="predicted"/>
<evidence type="ECO:0000256" key="2">
    <source>
        <dbReference type="ARBA" id="ARBA00022525"/>
    </source>
</evidence>
<evidence type="ECO:0000256" key="6">
    <source>
        <dbReference type="ARBA" id="ARBA00023157"/>
    </source>
</evidence>
<dbReference type="InterPro" id="IPR036383">
    <property type="entry name" value="TSP1_rpt_sf"/>
</dbReference>
<evidence type="ECO:0000313" key="13">
    <source>
        <dbReference type="Proteomes" id="UP001168990"/>
    </source>
</evidence>
<comment type="subcellular location">
    <subcellularLocation>
        <location evidence="1">Secreted</location>
        <location evidence="1">Extracellular space</location>
        <location evidence="1">Extracellular matrix</location>
        <location evidence="1">Basement membrane</location>
    </subcellularLocation>
</comment>
<dbReference type="FunFam" id="2.20.100.10:FF:000005">
    <property type="entry name" value="ADAM metallopeptidase with thrombospondin type 1 motif 9"/>
    <property type="match status" value="2"/>
</dbReference>
<dbReference type="Gene3D" id="2.60.120.830">
    <property type="match status" value="1"/>
</dbReference>
<evidence type="ECO:0000256" key="4">
    <source>
        <dbReference type="ARBA" id="ARBA00022737"/>
    </source>
</evidence>
<reference evidence="12" key="1">
    <citation type="journal article" date="2023" name="bioRxiv">
        <title>Scaffold-level genome assemblies of two parasitoid biocontrol wasps reveal the parthenogenesis mechanism and an associated novel virus.</title>
        <authorList>
            <person name="Inwood S."/>
            <person name="Skelly J."/>
            <person name="Guhlin J."/>
            <person name="Harrop T."/>
            <person name="Goldson S."/>
            <person name="Dearden P."/>
        </authorList>
    </citation>
    <scope>NUCLEOTIDE SEQUENCE</scope>
    <source>
        <strain evidence="12">Irish</strain>
        <tissue evidence="12">Whole body</tissue>
    </source>
</reference>
<dbReference type="AlphaFoldDB" id="A0AA39FPR2"/>
<dbReference type="Pfam" id="PF19030">
    <property type="entry name" value="TSP1_ADAMTS"/>
    <property type="match status" value="5"/>
</dbReference>
<keyword evidence="5" id="KW-0272">Extracellular matrix</keyword>
<dbReference type="Pfam" id="PF19236">
    <property type="entry name" value="ADAMTS_CR_3"/>
    <property type="match status" value="1"/>
</dbReference>
<evidence type="ECO:0000256" key="5">
    <source>
        <dbReference type="ARBA" id="ARBA00022869"/>
    </source>
</evidence>
<dbReference type="InterPro" id="IPR000884">
    <property type="entry name" value="TSP1_rpt"/>
</dbReference>
<dbReference type="PANTHER" id="PTHR13723">
    <property type="entry name" value="ADAMTS A DISINTEGRIN AND METALLOPROTEASE WITH THROMBOSPONDIN MOTIFS PROTEASE"/>
    <property type="match status" value="1"/>
</dbReference>
<accession>A0AA39FPR2</accession>
<feature type="region of interest" description="Disordered" evidence="8">
    <location>
        <begin position="1"/>
        <end position="28"/>
    </location>
</feature>
<dbReference type="Pfam" id="PF08686">
    <property type="entry name" value="PLAC"/>
    <property type="match status" value="1"/>
</dbReference>
<evidence type="ECO:0000259" key="11">
    <source>
        <dbReference type="Pfam" id="PF19236"/>
    </source>
</evidence>
<feature type="disulfide bond" evidence="7">
    <location>
        <begin position="107"/>
        <end position="157"/>
    </location>
</feature>
<dbReference type="Pfam" id="PF00090">
    <property type="entry name" value="TSP_1"/>
    <property type="match status" value="1"/>
</dbReference>
<reference evidence="12" key="2">
    <citation type="submission" date="2023-03" db="EMBL/GenBank/DDBJ databases">
        <authorList>
            <person name="Inwood S.N."/>
            <person name="Skelly J.G."/>
            <person name="Guhlin J."/>
            <person name="Harrop T.W.R."/>
            <person name="Goldson S.G."/>
            <person name="Dearden P.K."/>
        </authorList>
    </citation>
    <scope>NUCLEOTIDE SEQUENCE</scope>
    <source>
        <strain evidence="12">Irish</strain>
        <tissue evidence="12">Whole body</tissue>
    </source>
</reference>
<keyword evidence="4" id="KW-0677">Repeat</keyword>
<protein>
    <submittedName>
        <fullName evidence="12">Uncharacterized protein</fullName>
    </submittedName>
</protein>
<name>A0AA39FPR2_9HYME</name>
<evidence type="ECO:0000259" key="9">
    <source>
        <dbReference type="Pfam" id="PF05986"/>
    </source>
</evidence>
<evidence type="ECO:0000256" key="1">
    <source>
        <dbReference type="ARBA" id="ARBA00004302"/>
    </source>
</evidence>
<comment type="caution">
    <text evidence="12">The sequence shown here is derived from an EMBL/GenBank/DDBJ whole genome shotgun (WGS) entry which is preliminary data.</text>
</comment>
<evidence type="ECO:0000256" key="8">
    <source>
        <dbReference type="SAM" id="MobiDB-lite"/>
    </source>
</evidence>
<evidence type="ECO:0000256" key="3">
    <source>
        <dbReference type="ARBA" id="ARBA00022729"/>
    </source>
</evidence>
<dbReference type="InterPro" id="IPR050439">
    <property type="entry name" value="ADAMTS_ADAMTS-like"/>
</dbReference>
<keyword evidence="2" id="KW-0964">Secreted</keyword>
<dbReference type="InterPro" id="IPR045371">
    <property type="entry name" value="ADAMTS_CR_3"/>
</dbReference>
<organism evidence="12 13">
    <name type="scientific">Microctonus aethiopoides</name>
    <dbReference type="NCBI Taxonomy" id="144406"/>
    <lineage>
        <taxon>Eukaryota</taxon>
        <taxon>Metazoa</taxon>
        <taxon>Ecdysozoa</taxon>
        <taxon>Arthropoda</taxon>
        <taxon>Hexapoda</taxon>
        <taxon>Insecta</taxon>
        <taxon>Pterygota</taxon>
        <taxon>Neoptera</taxon>
        <taxon>Endopterygota</taxon>
        <taxon>Hymenoptera</taxon>
        <taxon>Apocrita</taxon>
        <taxon>Ichneumonoidea</taxon>
        <taxon>Braconidae</taxon>
        <taxon>Euphorinae</taxon>
        <taxon>Microctonus</taxon>
    </lineage>
</organism>
<dbReference type="SUPFAM" id="SSF82895">
    <property type="entry name" value="TSP-1 type 1 repeat"/>
    <property type="match status" value="6"/>
</dbReference>
<dbReference type="PROSITE" id="PS50092">
    <property type="entry name" value="TSP1"/>
    <property type="match status" value="5"/>
</dbReference>
<feature type="disulfide bond" evidence="7">
    <location>
        <begin position="118"/>
        <end position="142"/>
    </location>
</feature>
<dbReference type="GO" id="GO:0005604">
    <property type="term" value="C:basement membrane"/>
    <property type="evidence" value="ECO:0007669"/>
    <property type="project" value="UniProtKB-SubCell"/>
</dbReference>
<dbReference type="Proteomes" id="UP001168990">
    <property type="component" value="Unassembled WGS sequence"/>
</dbReference>
<keyword evidence="5" id="KW-0084">Basement membrane</keyword>
<feature type="domain" description="ADAMTS/ADAMTS-like Spacer 1" evidence="9">
    <location>
        <begin position="279"/>
        <end position="389"/>
    </location>
</feature>
<keyword evidence="6 7" id="KW-1015">Disulfide bond</keyword>
<feature type="domain" description="ADAMTS/ADAMTS-like cysteine-rich" evidence="11">
    <location>
        <begin position="184"/>
        <end position="275"/>
    </location>
</feature>
<dbReference type="Gene3D" id="2.20.100.10">
    <property type="entry name" value="Thrombospondin type-1 (TSP1) repeat"/>
    <property type="match status" value="6"/>
</dbReference>
<dbReference type="SMART" id="SM00209">
    <property type="entry name" value="TSP1"/>
    <property type="match status" value="7"/>
</dbReference>
<dbReference type="EMBL" id="JAQQBS010000002">
    <property type="protein sequence ID" value="KAK0173557.1"/>
    <property type="molecule type" value="Genomic_DNA"/>
</dbReference>
<gene>
    <name evidence="12" type="ORF">PV328_006734</name>
</gene>
<evidence type="ECO:0000313" key="12">
    <source>
        <dbReference type="EMBL" id="KAK0173557.1"/>
    </source>
</evidence>
<keyword evidence="13" id="KW-1185">Reference proteome</keyword>
<dbReference type="FunFam" id="2.60.120.830:FF:000001">
    <property type="entry name" value="A disintegrin and metalloproteinase with thrombospondin motifs 1"/>
    <property type="match status" value="1"/>
</dbReference>
<feature type="domain" description="PLAC" evidence="10">
    <location>
        <begin position="870"/>
        <end position="898"/>
    </location>
</feature>
<dbReference type="InterPro" id="IPR010909">
    <property type="entry name" value="PLAC"/>
</dbReference>
<dbReference type="PRINTS" id="PR01857">
    <property type="entry name" value="ADAMTSFAMILY"/>
</dbReference>
<feature type="disulfide bond" evidence="7">
    <location>
        <begin position="103"/>
        <end position="152"/>
    </location>
</feature>
<keyword evidence="3" id="KW-0732">Signal</keyword>
<evidence type="ECO:0000259" key="10">
    <source>
        <dbReference type="Pfam" id="PF08686"/>
    </source>
</evidence>
<dbReference type="GO" id="GO:0030198">
    <property type="term" value="P:extracellular matrix organization"/>
    <property type="evidence" value="ECO:0007669"/>
    <property type="project" value="InterPro"/>
</dbReference>
<dbReference type="Pfam" id="PF05986">
    <property type="entry name" value="ADAMTS_spacer1"/>
    <property type="match status" value="1"/>
</dbReference>
<dbReference type="InterPro" id="IPR013273">
    <property type="entry name" value="ADAMTS/ADAMTS-like"/>
</dbReference>
<evidence type="ECO:0000256" key="7">
    <source>
        <dbReference type="PIRSR" id="PIRSR613273-3"/>
    </source>
</evidence>